<keyword evidence="2" id="KW-1185">Reference proteome</keyword>
<dbReference type="EMBL" id="KN822200">
    <property type="protein sequence ID" value="KIM52772.1"/>
    <property type="molecule type" value="Genomic_DNA"/>
</dbReference>
<dbReference type="Proteomes" id="UP000053989">
    <property type="component" value="Unassembled WGS sequence"/>
</dbReference>
<protein>
    <submittedName>
        <fullName evidence="1">Uncharacterized protein</fullName>
    </submittedName>
</protein>
<reference evidence="1 2" key="1">
    <citation type="submission" date="2014-04" db="EMBL/GenBank/DDBJ databases">
        <authorList>
            <consortium name="DOE Joint Genome Institute"/>
            <person name="Kuo A."/>
            <person name="Kohler A."/>
            <person name="Nagy L.G."/>
            <person name="Floudas D."/>
            <person name="Copeland A."/>
            <person name="Barry K.W."/>
            <person name="Cichocki N."/>
            <person name="Veneault-Fourrey C."/>
            <person name="LaButti K."/>
            <person name="Lindquist E.A."/>
            <person name="Lipzen A."/>
            <person name="Lundell T."/>
            <person name="Morin E."/>
            <person name="Murat C."/>
            <person name="Sun H."/>
            <person name="Tunlid A."/>
            <person name="Henrissat B."/>
            <person name="Grigoriev I.V."/>
            <person name="Hibbett D.S."/>
            <person name="Martin F."/>
            <person name="Nordberg H.P."/>
            <person name="Cantor M.N."/>
            <person name="Hua S.X."/>
        </authorList>
    </citation>
    <scope>NUCLEOTIDE SEQUENCE [LARGE SCALE GENOMIC DNA]</scope>
    <source>
        <strain evidence="1 2">Foug A</strain>
    </source>
</reference>
<gene>
    <name evidence="1" type="ORF">SCLCIDRAFT_32405</name>
</gene>
<evidence type="ECO:0000313" key="1">
    <source>
        <dbReference type="EMBL" id="KIM52772.1"/>
    </source>
</evidence>
<accession>A0A0C2ZJ32</accession>
<sequence>MASQPTHTIARRPTDIVKAKKAAKAVKASQQAATIQASIQRAACIEDDLAMKMSNQTQ</sequence>
<dbReference type="HOGENOM" id="CLU_2980395_0_0_1"/>
<reference evidence="2" key="2">
    <citation type="submission" date="2015-01" db="EMBL/GenBank/DDBJ databases">
        <title>Evolutionary Origins and Diversification of the Mycorrhizal Mutualists.</title>
        <authorList>
            <consortium name="DOE Joint Genome Institute"/>
            <consortium name="Mycorrhizal Genomics Consortium"/>
            <person name="Kohler A."/>
            <person name="Kuo A."/>
            <person name="Nagy L.G."/>
            <person name="Floudas D."/>
            <person name="Copeland A."/>
            <person name="Barry K.W."/>
            <person name="Cichocki N."/>
            <person name="Veneault-Fourrey C."/>
            <person name="LaButti K."/>
            <person name="Lindquist E.A."/>
            <person name="Lipzen A."/>
            <person name="Lundell T."/>
            <person name="Morin E."/>
            <person name="Murat C."/>
            <person name="Riley R."/>
            <person name="Ohm R."/>
            <person name="Sun H."/>
            <person name="Tunlid A."/>
            <person name="Henrissat B."/>
            <person name="Grigoriev I.V."/>
            <person name="Hibbett D.S."/>
            <person name="Martin F."/>
        </authorList>
    </citation>
    <scope>NUCLEOTIDE SEQUENCE [LARGE SCALE GENOMIC DNA]</scope>
    <source>
        <strain evidence="2">Foug A</strain>
    </source>
</reference>
<organism evidence="1 2">
    <name type="scientific">Scleroderma citrinum Foug A</name>
    <dbReference type="NCBI Taxonomy" id="1036808"/>
    <lineage>
        <taxon>Eukaryota</taxon>
        <taxon>Fungi</taxon>
        <taxon>Dikarya</taxon>
        <taxon>Basidiomycota</taxon>
        <taxon>Agaricomycotina</taxon>
        <taxon>Agaricomycetes</taxon>
        <taxon>Agaricomycetidae</taxon>
        <taxon>Boletales</taxon>
        <taxon>Sclerodermatineae</taxon>
        <taxon>Sclerodermataceae</taxon>
        <taxon>Scleroderma</taxon>
    </lineage>
</organism>
<dbReference type="AlphaFoldDB" id="A0A0C2ZJ32"/>
<name>A0A0C2ZJ32_9AGAM</name>
<proteinExistence type="predicted"/>
<dbReference type="InParanoid" id="A0A0C2ZJ32"/>
<evidence type="ECO:0000313" key="2">
    <source>
        <dbReference type="Proteomes" id="UP000053989"/>
    </source>
</evidence>